<dbReference type="InterPro" id="IPR000595">
    <property type="entry name" value="cNMP-bd_dom"/>
</dbReference>
<evidence type="ECO:0000313" key="2">
    <source>
        <dbReference type="EMBL" id="SEQ43904.1"/>
    </source>
</evidence>
<sequence>MFISMSLAIQLQQSLQLSTEETSIAEGLFSSIQFNRGETIITPLQKSAPLYYITEGYIRIYAIVDDKEVTQWISGAGYFMTDLSNWLFDAPIKWTIEALTPVTALQITSTEYKTLAKQIPNWAEKERYFIGHCFTQMENRIFQFISLTAEQRYLHFMEQLGFLFNEVPHQYIASMLGMTPETLSRIRKKTTKPR</sequence>
<dbReference type="KEGG" id="mpw:MPR_0879"/>
<protein>
    <submittedName>
        <fullName evidence="2">cAMP-binding domain of CRP or a regulatory subunit of cAMP-dependent protein kinases</fullName>
    </submittedName>
</protein>
<proteinExistence type="predicted"/>
<dbReference type="PROSITE" id="PS50042">
    <property type="entry name" value="CNMP_BINDING_3"/>
    <property type="match status" value="1"/>
</dbReference>
<reference evidence="2 3" key="1">
    <citation type="submission" date="2016-10" db="EMBL/GenBank/DDBJ databases">
        <authorList>
            <person name="Varghese N."/>
            <person name="Submissions S."/>
        </authorList>
    </citation>
    <scope>NUCLEOTIDE SEQUENCE [LARGE SCALE GENOMIC DNA]</scope>
    <source>
        <strain evidence="3">DSM 19823 / KCTC 23066 / CCTCC M 208030 / D25</strain>
    </source>
</reference>
<evidence type="ECO:0000313" key="3">
    <source>
        <dbReference type="Proteomes" id="UP000183496"/>
    </source>
</evidence>
<dbReference type="InterPro" id="IPR014710">
    <property type="entry name" value="RmlC-like_jellyroll"/>
</dbReference>
<accession>A0AAJ5BD75</accession>
<dbReference type="AlphaFoldDB" id="A0AAJ5BD75"/>
<dbReference type="Gene3D" id="2.60.120.10">
    <property type="entry name" value="Jelly Rolls"/>
    <property type="match status" value="1"/>
</dbReference>
<name>A0AAJ5BD75_MYRPR</name>
<keyword evidence="3" id="KW-1185">Reference proteome</keyword>
<organism evidence="2 3">
    <name type="scientific">Myroides profundi</name>
    <dbReference type="NCBI Taxonomy" id="480520"/>
    <lineage>
        <taxon>Bacteria</taxon>
        <taxon>Pseudomonadati</taxon>
        <taxon>Bacteroidota</taxon>
        <taxon>Flavobacteriia</taxon>
        <taxon>Flavobacteriales</taxon>
        <taxon>Flavobacteriaceae</taxon>
        <taxon>Myroides</taxon>
    </lineage>
</organism>
<dbReference type="SUPFAM" id="SSF51206">
    <property type="entry name" value="cAMP-binding domain-like"/>
    <property type="match status" value="1"/>
</dbReference>
<dbReference type="Pfam" id="PF00027">
    <property type="entry name" value="cNMP_binding"/>
    <property type="match status" value="1"/>
</dbReference>
<gene>
    <name evidence="2" type="ORF">SAMN04488089_103142</name>
</gene>
<feature type="domain" description="Cyclic nucleotide-binding" evidence="1">
    <location>
        <begin position="34"/>
        <end position="115"/>
    </location>
</feature>
<dbReference type="EMBL" id="FOFY01000003">
    <property type="protein sequence ID" value="SEQ43904.1"/>
    <property type="molecule type" value="Genomic_DNA"/>
</dbReference>
<evidence type="ECO:0000259" key="1">
    <source>
        <dbReference type="PROSITE" id="PS50042"/>
    </source>
</evidence>
<comment type="caution">
    <text evidence="2">The sequence shown here is derived from an EMBL/GenBank/DDBJ whole genome shotgun (WGS) entry which is preliminary data.</text>
</comment>
<dbReference type="InterPro" id="IPR018490">
    <property type="entry name" value="cNMP-bd_dom_sf"/>
</dbReference>
<dbReference type="Proteomes" id="UP000183496">
    <property type="component" value="Unassembled WGS sequence"/>
</dbReference>